<dbReference type="Pfam" id="PF01547">
    <property type="entry name" value="SBP_bac_1"/>
    <property type="match status" value="1"/>
</dbReference>
<sequence length="469" mass="50048">MHMSQKKSLAVLSGTLLTAAMLSACGSNNNNGAASASPSTTEPSASASASASAPASSAAASPSASAESERYEKPVTLKLLIDNQTSTEGIKAITDEIEKRYNIKTEFDLRPGGGEGDNLVKTKLATGEMDDLNFYNAGSLFKSLQPEKYFLDLTDEPFMDNVVDSFKPTVSVNGRIYAGPSGSSQAGAWLYNQKVYAELGLSVPKTWDELKANNEKIKAAGKTAVIGSYKDSWTSQLILLADQFNVQATAPTFADDFTAGTAKFATTPAALRSFEKLAEMKPYLNKDYLSTTYDQALKMLVDGTGVQYPMLTFALSNIFATYPDKIDDIGVFAQPGDSADSNGLTVWMPAAISIYKDGKNVEAAKKWLAFFDTPEAMALMAAKAKPEGPYVIKGAALPEDAYGGVKDMLPYFDSNNNAPALEFLSPLKGPNLPQITVEAGSGMKSPEDSAKAYDKDVEKQAKQLGLAGW</sequence>
<feature type="chain" id="PRO_5040964285" evidence="4">
    <location>
        <begin position="25"/>
        <end position="469"/>
    </location>
</feature>
<feature type="region of interest" description="Disordered" evidence="3">
    <location>
        <begin position="437"/>
        <end position="456"/>
    </location>
</feature>
<reference evidence="5 6" key="1">
    <citation type="submission" date="2022-10" db="EMBL/GenBank/DDBJ databases">
        <title>Comparative genomic analysis of Cohnella hashimotonis sp. nov., isolated from the International Space Station.</title>
        <authorList>
            <person name="Simpson A."/>
            <person name="Venkateswaran K."/>
        </authorList>
    </citation>
    <scope>NUCLEOTIDE SEQUENCE [LARGE SCALE GENOMIC DNA]</scope>
    <source>
        <strain evidence="5 6">DSM 18997</strain>
    </source>
</reference>
<feature type="region of interest" description="Disordered" evidence="3">
    <location>
        <begin position="30"/>
        <end position="69"/>
    </location>
</feature>
<dbReference type="SUPFAM" id="SSF53850">
    <property type="entry name" value="Periplasmic binding protein-like II"/>
    <property type="match status" value="1"/>
</dbReference>
<evidence type="ECO:0000313" key="5">
    <source>
        <dbReference type="EMBL" id="MDG0791083.1"/>
    </source>
</evidence>
<evidence type="ECO:0000256" key="4">
    <source>
        <dbReference type="SAM" id="SignalP"/>
    </source>
</evidence>
<evidence type="ECO:0000256" key="1">
    <source>
        <dbReference type="ARBA" id="ARBA00008520"/>
    </source>
</evidence>
<dbReference type="PROSITE" id="PS51257">
    <property type="entry name" value="PROKAR_LIPOPROTEIN"/>
    <property type="match status" value="1"/>
</dbReference>
<evidence type="ECO:0000313" key="6">
    <source>
        <dbReference type="Proteomes" id="UP001153387"/>
    </source>
</evidence>
<feature type="compositionally biased region" description="Low complexity" evidence="3">
    <location>
        <begin position="30"/>
        <end position="66"/>
    </location>
</feature>
<feature type="signal peptide" evidence="4">
    <location>
        <begin position="1"/>
        <end position="24"/>
    </location>
</feature>
<proteinExistence type="inferred from homology"/>
<comment type="similarity">
    <text evidence="1">Belongs to the bacterial solute-binding protein 1 family.</text>
</comment>
<dbReference type="InterPro" id="IPR050490">
    <property type="entry name" value="Bact_solute-bd_prot1"/>
</dbReference>
<evidence type="ECO:0000256" key="2">
    <source>
        <dbReference type="ARBA" id="ARBA00022448"/>
    </source>
</evidence>
<dbReference type="RefSeq" id="WP_277564863.1">
    <property type="nucleotide sequence ID" value="NZ_JAPDHZ010000002.1"/>
</dbReference>
<dbReference type="PANTHER" id="PTHR43649">
    <property type="entry name" value="ARABINOSE-BINDING PROTEIN-RELATED"/>
    <property type="match status" value="1"/>
</dbReference>
<keyword evidence="4" id="KW-0732">Signal</keyword>
<gene>
    <name evidence="5" type="ORF">OMP38_09540</name>
</gene>
<dbReference type="EMBL" id="JAPDHZ010000002">
    <property type="protein sequence ID" value="MDG0791083.1"/>
    <property type="molecule type" value="Genomic_DNA"/>
</dbReference>
<dbReference type="PANTHER" id="PTHR43649:SF29">
    <property type="entry name" value="OSMOPROTECTIVE COMPOUNDS-BINDING PROTEIN GGTB"/>
    <property type="match status" value="1"/>
</dbReference>
<feature type="compositionally biased region" description="Basic and acidic residues" evidence="3">
    <location>
        <begin position="445"/>
        <end position="456"/>
    </location>
</feature>
<protein>
    <submittedName>
        <fullName evidence="5">Extracellular solute-binding protein</fullName>
    </submittedName>
</protein>
<dbReference type="Gene3D" id="3.40.190.10">
    <property type="entry name" value="Periplasmic binding protein-like II"/>
    <property type="match status" value="2"/>
</dbReference>
<name>A0A9X4KFI8_9BACL</name>
<dbReference type="AlphaFoldDB" id="A0A9X4KFI8"/>
<comment type="caution">
    <text evidence="5">The sequence shown here is derived from an EMBL/GenBank/DDBJ whole genome shotgun (WGS) entry which is preliminary data.</text>
</comment>
<accession>A0A9X4KFI8</accession>
<dbReference type="InterPro" id="IPR006059">
    <property type="entry name" value="SBP"/>
</dbReference>
<organism evidence="5 6">
    <name type="scientific">Cohnella ginsengisoli</name>
    <dbReference type="NCBI Taxonomy" id="425004"/>
    <lineage>
        <taxon>Bacteria</taxon>
        <taxon>Bacillati</taxon>
        <taxon>Bacillota</taxon>
        <taxon>Bacilli</taxon>
        <taxon>Bacillales</taxon>
        <taxon>Paenibacillaceae</taxon>
        <taxon>Cohnella</taxon>
    </lineage>
</organism>
<dbReference type="Proteomes" id="UP001153387">
    <property type="component" value="Unassembled WGS sequence"/>
</dbReference>
<evidence type="ECO:0000256" key="3">
    <source>
        <dbReference type="SAM" id="MobiDB-lite"/>
    </source>
</evidence>
<keyword evidence="2" id="KW-0813">Transport</keyword>
<keyword evidence="6" id="KW-1185">Reference proteome</keyword>